<proteinExistence type="predicted"/>
<name>X1KCM2_9ZZZZ</name>
<feature type="region of interest" description="Disordered" evidence="1">
    <location>
        <begin position="20"/>
        <end position="41"/>
    </location>
</feature>
<accession>X1KCM2</accession>
<evidence type="ECO:0000313" key="2">
    <source>
        <dbReference type="EMBL" id="GAH87939.1"/>
    </source>
</evidence>
<sequence>MVARGKVFIDKIESFKNDPENKLKGKADVMENQKQELKEKA</sequence>
<protein>
    <submittedName>
        <fullName evidence="2">Uncharacterized protein</fullName>
    </submittedName>
</protein>
<organism evidence="2">
    <name type="scientific">marine sediment metagenome</name>
    <dbReference type="NCBI Taxonomy" id="412755"/>
    <lineage>
        <taxon>unclassified sequences</taxon>
        <taxon>metagenomes</taxon>
        <taxon>ecological metagenomes</taxon>
    </lineage>
</organism>
<dbReference type="EMBL" id="BARU01040087">
    <property type="protein sequence ID" value="GAH87939.1"/>
    <property type="molecule type" value="Genomic_DNA"/>
</dbReference>
<dbReference type="AlphaFoldDB" id="X1KCM2"/>
<comment type="caution">
    <text evidence="2">The sequence shown here is derived from an EMBL/GenBank/DDBJ whole genome shotgun (WGS) entry which is preliminary data.</text>
</comment>
<evidence type="ECO:0000256" key="1">
    <source>
        <dbReference type="SAM" id="MobiDB-lite"/>
    </source>
</evidence>
<gene>
    <name evidence="2" type="ORF">S03H2_62031</name>
</gene>
<reference evidence="2" key="1">
    <citation type="journal article" date="2014" name="Front. Microbiol.">
        <title>High frequency of phylogenetically diverse reductive dehalogenase-homologous genes in deep subseafloor sedimentary metagenomes.</title>
        <authorList>
            <person name="Kawai M."/>
            <person name="Futagami T."/>
            <person name="Toyoda A."/>
            <person name="Takaki Y."/>
            <person name="Nishi S."/>
            <person name="Hori S."/>
            <person name="Arai W."/>
            <person name="Tsubouchi T."/>
            <person name="Morono Y."/>
            <person name="Uchiyama I."/>
            <person name="Ito T."/>
            <person name="Fujiyama A."/>
            <person name="Inagaki F."/>
            <person name="Takami H."/>
        </authorList>
    </citation>
    <scope>NUCLEOTIDE SEQUENCE</scope>
    <source>
        <strain evidence="2">Expedition CK06-06</strain>
    </source>
</reference>